<evidence type="ECO:0000256" key="1">
    <source>
        <dbReference type="SAM" id="SignalP"/>
    </source>
</evidence>
<dbReference type="PATRIC" id="fig|927665.4.peg.143"/>
<gene>
    <name evidence="2" type="ORF">HMPREF1535_00147</name>
</gene>
<feature type="signal peptide" evidence="1">
    <location>
        <begin position="1"/>
        <end position="17"/>
    </location>
</feature>
<comment type="caution">
    <text evidence="2">The sequence shown here is derived from an EMBL/GenBank/DDBJ whole genome shotgun (WGS) entry which is preliminary data.</text>
</comment>
<dbReference type="RefSeq" id="WP_007658930.1">
    <property type="nucleotide sequence ID" value="NZ_KQ033912.1"/>
</dbReference>
<proteinExistence type="predicted"/>
<dbReference type="InterPro" id="IPR025905">
    <property type="entry name" value="NVEALA"/>
</dbReference>
<keyword evidence="1" id="KW-0732">Signal</keyword>
<name>A0A0F5JQJ0_9BACT</name>
<protein>
    <submittedName>
        <fullName evidence="2">Uncharacterized protein</fullName>
    </submittedName>
</protein>
<dbReference type="AlphaFoldDB" id="A0A0F5JQJ0"/>
<reference evidence="2 3" key="1">
    <citation type="submission" date="2013-04" db="EMBL/GenBank/DDBJ databases">
        <title>The Genome Sequence of Parabacteroides goldsteinii DSM 19448.</title>
        <authorList>
            <consortium name="The Broad Institute Genomics Platform"/>
            <person name="Earl A."/>
            <person name="Ward D."/>
            <person name="Feldgarden M."/>
            <person name="Gevers D."/>
            <person name="Martens E."/>
            <person name="Sakamoto M."/>
            <person name="Benno Y."/>
            <person name="Song Y."/>
            <person name="Liu C."/>
            <person name="Lee J."/>
            <person name="Bolanos M."/>
            <person name="Vaisanen M.L."/>
            <person name="Finegold S.M."/>
            <person name="Walker B."/>
            <person name="Young S."/>
            <person name="Zeng Q."/>
            <person name="Gargeya S."/>
            <person name="Fitzgerald M."/>
            <person name="Haas B."/>
            <person name="Abouelleil A."/>
            <person name="Allen A.W."/>
            <person name="Alvarado L."/>
            <person name="Arachchi H.M."/>
            <person name="Berlin A.M."/>
            <person name="Chapman S.B."/>
            <person name="Gainer-Dewar J."/>
            <person name="Goldberg J."/>
            <person name="Griggs A."/>
            <person name="Gujja S."/>
            <person name="Hansen M."/>
            <person name="Howarth C."/>
            <person name="Imamovic A."/>
            <person name="Ireland A."/>
            <person name="Larimer J."/>
            <person name="McCowan C."/>
            <person name="Murphy C."/>
            <person name="Pearson M."/>
            <person name="Poon T.W."/>
            <person name="Priest M."/>
            <person name="Roberts A."/>
            <person name="Saif S."/>
            <person name="Shea T."/>
            <person name="Sisk P."/>
            <person name="Sykes S."/>
            <person name="Wortman J."/>
            <person name="Nusbaum C."/>
            <person name="Birren B."/>
        </authorList>
    </citation>
    <scope>NUCLEOTIDE SEQUENCE [LARGE SCALE GENOMIC DNA]</scope>
    <source>
        <strain evidence="2 3">DSM 19448</strain>
    </source>
</reference>
<accession>A0A0F5JQJ0</accession>
<organism evidence="2 3">
    <name type="scientific">Parabacteroides goldsteinii DSM 19448 = WAL 12034</name>
    <dbReference type="NCBI Taxonomy" id="927665"/>
    <lineage>
        <taxon>Bacteria</taxon>
        <taxon>Pseudomonadati</taxon>
        <taxon>Bacteroidota</taxon>
        <taxon>Bacteroidia</taxon>
        <taxon>Bacteroidales</taxon>
        <taxon>Tannerellaceae</taxon>
        <taxon>Parabacteroides</taxon>
    </lineage>
</organism>
<dbReference type="HOGENOM" id="CLU_173809_1_0_10"/>
<dbReference type="Proteomes" id="UP000033047">
    <property type="component" value="Unassembled WGS sequence"/>
</dbReference>
<evidence type="ECO:0000313" key="3">
    <source>
        <dbReference type="Proteomes" id="UP000033047"/>
    </source>
</evidence>
<feature type="chain" id="PRO_5002490400" evidence="1">
    <location>
        <begin position="18"/>
        <end position="108"/>
    </location>
</feature>
<evidence type="ECO:0000313" key="2">
    <source>
        <dbReference type="EMBL" id="KKB59875.1"/>
    </source>
</evidence>
<sequence length="108" mass="11863">MKLKIFLAVLFTAIALAAGWNYSQSQNEVELSDLALANVEALARWEEEGWGPTVVKDCYTAFSGYDSNIYLTCSQYSSDTSVHYPCGAATSQKPAWGVTLVGKCYTYI</sequence>
<dbReference type="EMBL" id="AQHV01000001">
    <property type="protein sequence ID" value="KKB59875.1"/>
    <property type="molecule type" value="Genomic_DNA"/>
</dbReference>
<dbReference type="Pfam" id="PF14055">
    <property type="entry name" value="NVEALA"/>
    <property type="match status" value="1"/>
</dbReference>